<protein>
    <recommendedName>
        <fullName evidence="4">Nitrate ABC transporter substrate-binding protein</fullName>
    </recommendedName>
</protein>
<feature type="chain" id="PRO_5046937116" description="Nitrate ABC transporter substrate-binding protein" evidence="1">
    <location>
        <begin position="27"/>
        <end position="392"/>
    </location>
</feature>
<evidence type="ECO:0000313" key="3">
    <source>
        <dbReference type="Proteomes" id="UP001519362"/>
    </source>
</evidence>
<comment type="caution">
    <text evidence="2">The sequence shown here is derived from an EMBL/GenBank/DDBJ whole genome shotgun (WGS) entry which is preliminary data.</text>
</comment>
<keyword evidence="1" id="KW-0732">Signal</keyword>
<evidence type="ECO:0000256" key="1">
    <source>
        <dbReference type="SAM" id="SignalP"/>
    </source>
</evidence>
<dbReference type="RefSeq" id="WP_165134360.1">
    <property type="nucleotide sequence ID" value="NZ_CP049253.1"/>
</dbReference>
<proteinExistence type="predicted"/>
<dbReference type="PROSITE" id="PS51257">
    <property type="entry name" value="PROKAR_LIPOPROTEIN"/>
    <property type="match status" value="1"/>
</dbReference>
<evidence type="ECO:0000313" key="2">
    <source>
        <dbReference type="EMBL" id="MBP2437287.1"/>
    </source>
</evidence>
<evidence type="ECO:0008006" key="4">
    <source>
        <dbReference type="Google" id="ProtNLM"/>
    </source>
</evidence>
<dbReference type="Gene3D" id="3.40.190.10">
    <property type="entry name" value="Periplasmic binding protein-like II"/>
    <property type="match status" value="1"/>
</dbReference>
<dbReference type="Proteomes" id="UP001519362">
    <property type="component" value="Unassembled WGS sequence"/>
</dbReference>
<sequence>MNTTRRSIASLSVVGAAALLAASCAADTTADTAAGFDIGPLDLSDVCPATFVVQTDWNPQAEHGHVLELIDNEHYTIDAAQKSVSSPLFVNEEFTGITFEVRAGGPAVGYSSVQALMYQESDIDLGYVHSDAAISSSATTPAVGVMAQLDVNPQMVMWDPETYPDVETIEDLASALEESGGAWRYFGGAAYMEYLIAAGIVPDSIVDGGYDGTPASFVAENGLSAQQGFASAEPYIYENEVAEWGKPVSYALIDSAGWNIYGSALSVRADRLEEMSPCLEQMVPILQQAEVDFFDDPSSTIDLILELVDAYDTGWTYSQEIADYAVQTMISEGLVSNGDNGYIGDFDPDRVADFFATGMELFSSIAADVDPDLTPEDIYTNQFLDTSIGLSE</sequence>
<reference evidence="2 3" key="1">
    <citation type="submission" date="2021-03" db="EMBL/GenBank/DDBJ databases">
        <title>Sequencing the genomes of 1000 actinobacteria strains.</title>
        <authorList>
            <person name="Klenk H.-P."/>
        </authorList>
    </citation>
    <scope>NUCLEOTIDE SEQUENCE [LARGE SCALE GENOMIC DNA]</scope>
    <source>
        <strain evidence="2 3">DSM 24221</strain>
    </source>
</reference>
<organism evidence="2 3">
    <name type="scientific">Microbacterium amylolyticum</name>
    <dbReference type="NCBI Taxonomy" id="936337"/>
    <lineage>
        <taxon>Bacteria</taxon>
        <taxon>Bacillati</taxon>
        <taxon>Actinomycetota</taxon>
        <taxon>Actinomycetes</taxon>
        <taxon>Micrococcales</taxon>
        <taxon>Microbacteriaceae</taxon>
        <taxon>Microbacterium</taxon>
    </lineage>
</organism>
<gene>
    <name evidence="2" type="ORF">JOF34_001873</name>
</gene>
<accession>A0ABS4ZJ21</accession>
<keyword evidence="3" id="KW-1185">Reference proteome</keyword>
<name>A0ABS4ZJ21_9MICO</name>
<feature type="signal peptide" evidence="1">
    <location>
        <begin position="1"/>
        <end position="26"/>
    </location>
</feature>
<dbReference type="EMBL" id="JAGIOL010000001">
    <property type="protein sequence ID" value="MBP2437287.1"/>
    <property type="molecule type" value="Genomic_DNA"/>
</dbReference>